<evidence type="ECO:0000313" key="1">
    <source>
        <dbReference type="EMBL" id="SDT68811.1"/>
    </source>
</evidence>
<keyword evidence="2" id="KW-1185">Reference proteome</keyword>
<evidence type="ECO:0000313" key="2">
    <source>
        <dbReference type="Proteomes" id="UP000199679"/>
    </source>
</evidence>
<protein>
    <submittedName>
        <fullName evidence="1">Uncharacterized protein</fullName>
    </submittedName>
</protein>
<proteinExistence type="predicted"/>
<gene>
    <name evidence="1" type="ORF">SAMN05216490_4949</name>
</gene>
<dbReference type="Proteomes" id="UP000199679">
    <property type="component" value="Chromosome I"/>
</dbReference>
<accession>A0A1H2CEE1</accession>
<dbReference type="EMBL" id="LT629740">
    <property type="protein sequence ID" value="SDT68811.1"/>
    <property type="molecule type" value="Genomic_DNA"/>
</dbReference>
<reference evidence="1 2" key="1">
    <citation type="submission" date="2016-10" db="EMBL/GenBank/DDBJ databases">
        <authorList>
            <person name="de Groot N.N."/>
        </authorList>
    </citation>
    <scope>NUCLEOTIDE SEQUENCE [LARGE SCALE GENOMIC DNA]</scope>
    <source>
        <strain evidence="1 2">MP1X4</strain>
    </source>
</reference>
<sequence>MLAFRDAVIFKITDLIVCKVEPIHTFLQVRASLSPMD</sequence>
<dbReference type="AlphaFoldDB" id="A0A1H2CEE1"/>
<name>A0A1H2CEE1_MUCMA</name>
<dbReference type="STRING" id="652787.SAMN05216490_4949"/>
<organism evidence="1 2">
    <name type="scientific">Mucilaginibacter mallensis</name>
    <dbReference type="NCBI Taxonomy" id="652787"/>
    <lineage>
        <taxon>Bacteria</taxon>
        <taxon>Pseudomonadati</taxon>
        <taxon>Bacteroidota</taxon>
        <taxon>Sphingobacteriia</taxon>
        <taxon>Sphingobacteriales</taxon>
        <taxon>Sphingobacteriaceae</taxon>
        <taxon>Mucilaginibacter</taxon>
    </lineage>
</organism>